<feature type="domain" description="STAS" evidence="3">
    <location>
        <begin position="26"/>
        <end position="166"/>
    </location>
</feature>
<dbReference type="PANTHER" id="PTHR30188:SF3">
    <property type="entry name" value="ABC TRANSPORTER PERMEASE"/>
    <property type="match status" value="1"/>
</dbReference>
<keyword evidence="2" id="KW-0812">Transmembrane</keyword>
<name>G4RGM9_PELHB</name>
<evidence type="ECO:0000256" key="2">
    <source>
        <dbReference type="SAM" id="Phobius"/>
    </source>
</evidence>
<feature type="compositionally biased region" description="Polar residues" evidence="1">
    <location>
        <begin position="12"/>
        <end position="23"/>
    </location>
</feature>
<feature type="region of interest" description="Disordered" evidence="1">
    <location>
        <begin position="1"/>
        <end position="23"/>
    </location>
</feature>
<dbReference type="HOGENOM" id="CLU_045686_0_0_5"/>
<dbReference type="InterPro" id="IPR030802">
    <property type="entry name" value="Permease_MalE"/>
</dbReference>
<dbReference type="KEGG" id="phl:KKY_1054"/>
<keyword evidence="2" id="KW-0472">Membrane</keyword>
<evidence type="ECO:0000256" key="1">
    <source>
        <dbReference type="SAM" id="MobiDB-lite"/>
    </source>
</evidence>
<dbReference type="STRING" id="1082931.KKY_1054"/>
<dbReference type="PROSITE" id="PS50801">
    <property type="entry name" value="STAS"/>
    <property type="match status" value="1"/>
</dbReference>
<reference evidence="4 5" key="1">
    <citation type="journal article" date="2012" name="J. Bacteriol.">
        <title>Complete genome sequence of Pelagibacterium halotolerans B2T.</title>
        <authorList>
            <person name="Huo Y.Y."/>
            <person name="Cheng H."/>
            <person name="Han X.F."/>
            <person name="Jiang X.W."/>
            <person name="Sun C."/>
            <person name="Zhang X.Q."/>
            <person name="Zhu X.F."/>
            <person name="Liu Y.F."/>
            <person name="Li P.F."/>
            <person name="Ni P.X."/>
            <person name="Wu M."/>
        </authorList>
    </citation>
    <scope>NUCLEOTIDE SEQUENCE [LARGE SCALE GENOMIC DNA]</scope>
    <source>
        <strain evidence="5">DSM 22347 / JCM 15775 / CGMCC 1.7692 / B2</strain>
    </source>
</reference>
<dbReference type="Gene3D" id="3.30.750.24">
    <property type="entry name" value="STAS domain"/>
    <property type="match status" value="1"/>
</dbReference>
<evidence type="ECO:0000313" key="5">
    <source>
        <dbReference type="Proteomes" id="UP000008850"/>
    </source>
</evidence>
<feature type="transmembrane region" description="Helical" evidence="2">
    <location>
        <begin position="279"/>
        <end position="298"/>
    </location>
</feature>
<feature type="transmembrane region" description="Helical" evidence="2">
    <location>
        <begin position="188"/>
        <end position="208"/>
    </location>
</feature>
<gene>
    <name evidence="4" type="ordered locus">KKY_1054</name>
</gene>
<feature type="transmembrane region" description="Helical" evidence="2">
    <location>
        <begin position="335"/>
        <end position="354"/>
    </location>
</feature>
<dbReference type="Pfam" id="PF02405">
    <property type="entry name" value="MlaE"/>
    <property type="match status" value="1"/>
</dbReference>
<dbReference type="SUPFAM" id="SSF52091">
    <property type="entry name" value="SpoIIaa-like"/>
    <property type="match status" value="1"/>
</dbReference>
<organism evidence="4 5">
    <name type="scientific">Pelagibacterium halotolerans (strain DSM 22347 / JCM 15775 / CGMCC 1.7692 / B2)</name>
    <dbReference type="NCBI Taxonomy" id="1082931"/>
    <lineage>
        <taxon>Bacteria</taxon>
        <taxon>Pseudomonadati</taxon>
        <taxon>Pseudomonadota</taxon>
        <taxon>Alphaproteobacteria</taxon>
        <taxon>Hyphomicrobiales</taxon>
        <taxon>Devosiaceae</taxon>
        <taxon>Pelagibacterium</taxon>
    </lineage>
</organism>
<sequence>MNSGRAAGFGQHGSTTPAFMTQRNEPRIEISGADGVLVARLSGAWTTQWTRQIQAAIDSAFAAQSVLSRLDFDLTGVTALDTVGAFLLARRRNEMGQGVQTAITGATEAQEALLDHVNAIEPHAPVAKDTVPWLLRPFDRLGHMTTDALGDVVTIHAVLGRAMAAAGATLAFRAPFRFAAVVNQLDLIAFRAVPIVMLISVVVGAIITQQSILQLNNFGVAIYVVDLAAILMLREVGLLLAAIMIAGRSGSAITAELGSMRMREELDALKVMGVDPYQVLILPRMIALLIGLPFLAFIGALSGLVGAAIVALVYGGIPFDIFLDRLQGALNMQTLLVGMVKAPFMAVIIGLVATNEGFKVQGSAESLGRHTTASVVRSIFLVIVADGLFAMFFAAIGI</sequence>
<accession>G4RGM9</accession>
<dbReference type="PATRIC" id="fig|1082931.4.peg.1043"/>
<dbReference type="PANTHER" id="PTHR30188">
    <property type="entry name" value="ABC TRANSPORTER PERMEASE PROTEIN-RELATED"/>
    <property type="match status" value="1"/>
</dbReference>
<dbReference type="AlphaFoldDB" id="G4RGM9"/>
<feature type="transmembrane region" description="Helical" evidence="2">
    <location>
        <begin position="215"/>
        <end position="233"/>
    </location>
</feature>
<dbReference type="GO" id="GO:0005548">
    <property type="term" value="F:phospholipid transporter activity"/>
    <property type="evidence" value="ECO:0007669"/>
    <property type="project" value="TreeGrafter"/>
</dbReference>
<dbReference type="InterPro" id="IPR002645">
    <property type="entry name" value="STAS_dom"/>
</dbReference>
<evidence type="ECO:0000259" key="3">
    <source>
        <dbReference type="PROSITE" id="PS50801"/>
    </source>
</evidence>
<dbReference type="eggNOG" id="COG0767">
    <property type="taxonomic scope" value="Bacteria"/>
</dbReference>
<feature type="transmembrane region" description="Helical" evidence="2">
    <location>
        <begin position="374"/>
        <end position="396"/>
    </location>
</feature>
<keyword evidence="5" id="KW-1185">Reference proteome</keyword>
<evidence type="ECO:0000313" key="4">
    <source>
        <dbReference type="EMBL" id="AEQ51088.1"/>
    </source>
</evidence>
<dbReference type="InterPro" id="IPR036513">
    <property type="entry name" value="STAS_dom_sf"/>
</dbReference>
<proteinExistence type="predicted"/>
<dbReference type="Proteomes" id="UP000008850">
    <property type="component" value="Chromosome"/>
</dbReference>
<dbReference type="GO" id="GO:0043190">
    <property type="term" value="C:ATP-binding cassette (ABC) transporter complex"/>
    <property type="evidence" value="ECO:0007669"/>
    <property type="project" value="InterPro"/>
</dbReference>
<dbReference type="EMBL" id="CP003075">
    <property type="protein sequence ID" value="AEQ51088.1"/>
    <property type="molecule type" value="Genomic_DNA"/>
</dbReference>
<keyword evidence="2" id="KW-1133">Transmembrane helix</keyword>
<dbReference type="Pfam" id="PF01740">
    <property type="entry name" value="STAS"/>
    <property type="match status" value="1"/>
</dbReference>
<protein>
    <submittedName>
        <fullName evidence="4">ABC-type transport system involved in resistance to organic solvents, permease component USSDB6A</fullName>
    </submittedName>
</protein>